<evidence type="ECO:0000313" key="2">
    <source>
        <dbReference type="Proteomes" id="UP001153678"/>
    </source>
</evidence>
<protein>
    <submittedName>
        <fullName evidence="1">4597_t:CDS:1</fullName>
    </submittedName>
</protein>
<sequence>MTITIENLYNGNSQLITAPINDVETYRGDDLLDSIISALVPMFIYLATSNELKNKKFTQYSSQFYHEDTDYVS</sequence>
<proteinExistence type="predicted"/>
<comment type="caution">
    <text evidence="1">The sequence shown here is derived from an EMBL/GenBank/DDBJ whole genome shotgun (WGS) entry which is preliminary data.</text>
</comment>
<reference evidence="1" key="1">
    <citation type="submission" date="2022-08" db="EMBL/GenBank/DDBJ databases">
        <authorList>
            <person name="Kallberg Y."/>
            <person name="Tangrot J."/>
            <person name="Rosling A."/>
        </authorList>
    </citation>
    <scope>NUCLEOTIDE SEQUENCE</scope>
    <source>
        <strain evidence="1">Wild A</strain>
    </source>
</reference>
<accession>A0A9W4X0T7</accession>
<organism evidence="1 2">
    <name type="scientific">Funneliformis geosporum</name>
    <dbReference type="NCBI Taxonomy" id="1117311"/>
    <lineage>
        <taxon>Eukaryota</taxon>
        <taxon>Fungi</taxon>
        <taxon>Fungi incertae sedis</taxon>
        <taxon>Mucoromycota</taxon>
        <taxon>Glomeromycotina</taxon>
        <taxon>Glomeromycetes</taxon>
        <taxon>Glomerales</taxon>
        <taxon>Glomeraceae</taxon>
        <taxon>Funneliformis</taxon>
    </lineage>
</organism>
<dbReference type="Proteomes" id="UP001153678">
    <property type="component" value="Unassembled WGS sequence"/>
</dbReference>
<dbReference type="EMBL" id="CAMKVN010004332">
    <property type="protein sequence ID" value="CAI2186828.1"/>
    <property type="molecule type" value="Genomic_DNA"/>
</dbReference>
<name>A0A9W4X0T7_9GLOM</name>
<gene>
    <name evidence="1" type="ORF">FWILDA_LOCUS12771</name>
</gene>
<keyword evidence="2" id="KW-1185">Reference proteome</keyword>
<evidence type="ECO:0000313" key="1">
    <source>
        <dbReference type="EMBL" id="CAI2186828.1"/>
    </source>
</evidence>
<dbReference type="AlphaFoldDB" id="A0A9W4X0T7"/>